<dbReference type="Proteomes" id="UP000191980">
    <property type="component" value="Unassembled WGS sequence"/>
</dbReference>
<dbReference type="Pfam" id="PF13391">
    <property type="entry name" value="HNH_2"/>
    <property type="match status" value="1"/>
</dbReference>
<protein>
    <recommendedName>
        <fullName evidence="1">HNH nuclease domain-containing protein</fullName>
    </recommendedName>
</protein>
<keyword evidence="3" id="KW-1185">Reference proteome</keyword>
<accession>A0A1V8M3A7</accession>
<proteinExistence type="predicted"/>
<dbReference type="OrthoDB" id="529575at2"/>
<dbReference type="AlphaFoldDB" id="A0A1V8M3A7"/>
<name>A0A1V8M3A7_9GAMM</name>
<dbReference type="RefSeq" id="WP_080523378.1">
    <property type="nucleotide sequence ID" value="NZ_LPUF01000002.1"/>
</dbReference>
<dbReference type="EMBL" id="LPUF01000002">
    <property type="protein sequence ID" value="OQK15998.1"/>
    <property type="molecule type" value="Genomic_DNA"/>
</dbReference>
<comment type="caution">
    <text evidence="2">The sequence shown here is derived from an EMBL/GenBank/DDBJ whole genome shotgun (WGS) entry which is preliminary data.</text>
</comment>
<feature type="domain" description="HNH nuclease" evidence="1">
    <location>
        <begin position="109"/>
        <end position="166"/>
    </location>
</feature>
<evidence type="ECO:0000313" key="3">
    <source>
        <dbReference type="Proteomes" id="UP000191980"/>
    </source>
</evidence>
<dbReference type="SMART" id="SM00507">
    <property type="entry name" value="HNHc"/>
    <property type="match status" value="1"/>
</dbReference>
<evidence type="ECO:0000313" key="2">
    <source>
        <dbReference type="EMBL" id="OQK15998.1"/>
    </source>
</evidence>
<dbReference type="Gene3D" id="1.10.30.50">
    <property type="match status" value="1"/>
</dbReference>
<dbReference type="CDD" id="cd00085">
    <property type="entry name" value="HNHc"/>
    <property type="match status" value="1"/>
</dbReference>
<sequence>MTWKEAAIQALTRMSLRHHQNVFSRTKIIEEELKNITRDVGSIGATPTQTLSRVLQELRDEGYLDFDGHGGYTLLNSASIPESSDIPDEYSIPDRTPTTVHRIIRDPKIVSELKRLYSFRCQLCGIRIELPSGYYCEAHHLKPLGSPHNGPDSQNNLIIACPNHHVMLDYGSIELNKSILKLNNHNINQVFFDYHNRYIYRAESDKRG</sequence>
<gene>
    <name evidence="2" type="ORF">AU255_12820</name>
</gene>
<evidence type="ECO:0000259" key="1">
    <source>
        <dbReference type="SMART" id="SM00507"/>
    </source>
</evidence>
<dbReference type="STRING" id="1420851.AU255_12820"/>
<organism evidence="2 3">
    <name type="scientific">Methyloprofundus sedimenti</name>
    <dbReference type="NCBI Taxonomy" id="1420851"/>
    <lineage>
        <taxon>Bacteria</taxon>
        <taxon>Pseudomonadati</taxon>
        <taxon>Pseudomonadota</taxon>
        <taxon>Gammaproteobacteria</taxon>
        <taxon>Methylococcales</taxon>
        <taxon>Methylococcaceae</taxon>
        <taxon>Methyloprofundus</taxon>
    </lineage>
</organism>
<dbReference type="InterPro" id="IPR003615">
    <property type="entry name" value="HNH_nuc"/>
</dbReference>
<reference evidence="2 3" key="1">
    <citation type="submission" date="2015-12" db="EMBL/GenBank/DDBJ databases">
        <authorList>
            <person name="Shamseldin A."/>
            <person name="Moawad H."/>
            <person name="Abd El-Rahim W.M."/>
            <person name="Sadowsky M.J."/>
        </authorList>
    </citation>
    <scope>NUCLEOTIDE SEQUENCE [LARGE SCALE GENOMIC DNA]</scope>
    <source>
        <strain evidence="2 3">WF1</strain>
    </source>
</reference>